<dbReference type="PANTHER" id="PTHR43179:SF7">
    <property type="entry name" value="RHAMNOSYLTRANSFERASE WBBL"/>
    <property type="match status" value="1"/>
</dbReference>
<feature type="transmembrane region" description="Helical" evidence="1">
    <location>
        <begin position="287"/>
        <end position="304"/>
    </location>
</feature>
<dbReference type="PANTHER" id="PTHR43179">
    <property type="entry name" value="RHAMNOSYLTRANSFERASE WBBL"/>
    <property type="match status" value="1"/>
</dbReference>
<comment type="caution">
    <text evidence="3">The sequence shown here is derived from an EMBL/GenBank/DDBJ whole genome shotgun (WGS) entry which is preliminary data.</text>
</comment>
<dbReference type="InterPro" id="IPR029044">
    <property type="entry name" value="Nucleotide-diphossugar_trans"/>
</dbReference>
<feature type="transmembrane region" description="Helical" evidence="1">
    <location>
        <begin position="352"/>
        <end position="372"/>
    </location>
</feature>
<evidence type="ECO:0000313" key="3">
    <source>
        <dbReference type="EMBL" id="MBK9719305.1"/>
    </source>
</evidence>
<feature type="transmembrane region" description="Helical" evidence="1">
    <location>
        <begin position="324"/>
        <end position="345"/>
    </location>
</feature>
<keyword evidence="1" id="KW-1133">Transmembrane helix</keyword>
<feature type="transmembrane region" description="Helical" evidence="1">
    <location>
        <begin position="262"/>
        <end position="280"/>
    </location>
</feature>
<evidence type="ECO:0000313" key="4">
    <source>
        <dbReference type="Proteomes" id="UP000808349"/>
    </source>
</evidence>
<sequence>MTLSIIIVNYNVRHFLEQAVSSALSALKGLSGEIIVVDNASVDDSVEMMQNMFPHVQLIESKTNLGFSKANNIGIQAAEGKYILLLNPDTLVPENCFKTCIDFIEKNNDVGALGVKMLDGSGKMLPESKRGFPSPWVSFCKMLGLHYVFPHSKLFNYYYLGHLDSNQNQEIDILTGAFFLVRRSILDEIGLLDESFFMYGEDVDLSYRVQKSGHKIYYLAETQIIHYKGESTKKVSLNYVSTFYNAMIIFAKKHFSGSKKSGTIMFLKFAIMLKGLLALIKTWFRAFSFIIIDSLAILTGVYLAKRFWSIWYFQTEYYYPSPIIWFNAVLYTCVWIFAFFIQGVYETKFKTASLLLSTIFGLFINLVIYSLLPEHYRASRMILLLSFLWTLIYAILSRMVYNKIAWNRWVIGVDKRKQIVVIGSPSTAEKVSLILNASKIEHQISKIISPTQITSDPNYWKELVAVYKVDQIIFGSPNELQDTFGLSMNQVLSFINLIPAPVEFKMITESGQGIIGSPSKNNPGELYTFEAQYNLLQKIYLRQKRIFDLFFSISVFVFSWLIILIQHNKLKFLSNLYEVIIGKKTWVGYSKEVAEKYQLPIIKTGIIIPNIGMMDHHFEVLSEPIIRNYAWNYSVWMDLDICLKAINQLDQ</sequence>
<evidence type="ECO:0000259" key="2">
    <source>
        <dbReference type="Pfam" id="PF00535"/>
    </source>
</evidence>
<dbReference type="SUPFAM" id="SSF53448">
    <property type="entry name" value="Nucleotide-diphospho-sugar transferases"/>
    <property type="match status" value="1"/>
</dbReference>
<feature type="domain" description="Glycosyltransferase 2-like" evidence="2">
    <location>
        <begin position="4"/>
        <end position="190"/>
    </location>
</feature>
<keyword evidence="1" id="KW-0472">Membrane</keyword>
<organism evidence="3 4">
    <name type="scientific">Candidatus Defluviibacterium haderslevense</name>
    <dbReference type="NCBI Taxonomy" id="2981993"/>
    <lineage>
        <taxon>Bacteria</taxon>
        <taxon>Pseudomonadati</taxon>
        <taxon>Bacteroidota</taxon>
        <taxon>Saprospiria</taxon>
        <taxon>Saprospirales</taxon>
        <taxon>Saprospiraceae</taxon>
        <taxon>Candidatus Defluviibacterium</taxon>
    </lineage>
</organism>
<dbReference type="EMBL" id="JADKFW010000018">
    <property type="protein sequence ID" value="MBK9719305.1"/>
    <property type="molecule type" value="Genomic_DNA"/>
</dbReference>
<name>A0A9D7XFU6_9BACT</name>
<dbReference type="AlphaFoldDB" id="A0A9D7XFU6"/>
<accession>A0A9D7XFU6</accession>
<protein>
    <submittedName>
        <fullName evidence="3">Glycosyltransferase</fullName>
    </submittedName>
</protein>
<dbReference type="CDD" id="cd04186">
    <property type="entry name" value="GT_2_like_c"/>
    <property type="match status" value="1"/>
</dbReference>
<keyword evidence="1" id="KW-0812">Transmembrane</keyword>
<reference evidence="3 4" key="1">
    <citation type="submission" date="2020-10" db="EMBL/GenBank/DDBJ databases">
        <title>Connecting structure to function with the recovery of over 1000 high-quality activated sludge metagenome-assembled genomes encoding full-length rRNA genes using long-read sequencing.</title>
        <authorList>
            <person name="Singleton C.M."/>
            <person name="Petriglieri F."/>
            <person name="Kristensen J.M."/>
            <person name="Kirkegaard R.H."/>
            <person name="Michaelsen T.Y."/>
            <person name="Andersen M.H."/>
            <person name="Karst S.M."/>
            <person name="Dueholm M.S."/>
            <person name="Nielsen P.H."/>
            <person name="Albertsen M."/>
        </authorList>
    </citation>
    <scope>NUCLEOTIDE SEQUENCE [LARGE SCALE GENOMIC DNA]</scope>
    <source>
        <strain evidence="3">Ribe_18-Q3-R11-54_BAT3C.373</strain>
    </source>
</reference>
<evidence type="ECO:0000256" key="1">
    <source>
        <dbReference type="SAM" id="Phobius"/>
    </source>
</evidence>
<dbReference type="Pfam" id="PF00535">
    <property type="entry name" value="Glycos_transf_2"/>
    <property type="match status" value="1"/>
</dbReference>
<proteinExistence type="predicted"/>
<gene>
    <name evidence="3" type="ORF">IPO85_17675</name>
</gene>
<dbReference type="Proteomes" id="UP000808349">
    <property type="component" value="Unassembled WGS sequence"/>
</dbReference>
<dbReference type="InterPro" id="IPR001173">
    <property type="entry name" value="Glyco_trans_2-like"/>
</dbReference>
<feature type="transmembrane region" description="Helical" evidence="1">
    <location>
        <begin position="378"/>
        <end position="396"/>
    </location>
</feature>
<feature type="transmembrane region" description="Helical" evidence="1">
    <location>
        <begin position="546"/>
        <end position="565"/>
    </location>
</feature>
<dbReference type="Gene3D" id="3.90.550.10">
    <property type="entry name" value="Spore Coat Polysaccharide Biosynthesis Protein SpsA, Chain A"/>
    <property type="match status" value="1"/>
</dbReference>